<feature type="domain" description="SHOCT" evidence="2">
    <location>
        <begin position="88"/>
        <end position="113"/>
    </location>
</feature>
<feature type="transmembrane region" description="Helical" evidence="1">
    <location>
        <begin position="50"/>
        <end position="75"/>
    </location>
</feature>
<dbReference type="RefSeq" id="WP_004594615.1">
    <property type="nucleotide sequence ID" value="NZ_CEML01000005.1"/>
</dbReference>
<keyword evidence="1" id="KW-1133">Transmembrane helix</keyword>
<dbReference type="GeneID" id="91110688"/>
<dbReference type="Pfam" id="PF09851">
    <property type="entry name" value="SHOCT"/>
    <property type="match status" value="1"/>
</dbReference>
<proteinExistence type="predicted"/>
<protein>
    <submittedName>
        <fullName evidence="3">DUF2078 family protein</fullName>
    </submittedName>
</protein>
<keyword evidence="4" id="KW-1185">Reference proteome</keyword>
<evidence type="ECO:0000256" key="1">
    <source>
        <dbReference type="SAM" id="Phobius"/>
    </source>
</evidence>
<accession>A0A0U5HZ65</accession>
<name>A0A0U5HZ65_9EURY</name>
<gene>
    <name evidence="3" type="ORF">HHUB_6014</name>
</gene>
<keyword evidence="1" id="KW-0472">Membrane</keyword>
<feature type="transmembrane region" description="Helical" evidence="1">
    <location>
        <begin position="12"/>
        <end position="38"/>
    </location>
</feature>
<keyword evidence="1" id="KW-0812">Transmembrane</keyword>
<dbReference type="OrthoDB" id="53394at2157"/>
<evidence type="ECO:0000313" key="4">
    <source>
        <dbReference type="Proteomes" id="UP000066737"/>
    </source>
</evidence>
<sequence>MTSSNQLDTTTIVLLILGAIIVLPLLTMGMGFGGMMGYGGMMGGYGTTSGWWPLVGMLVQLVFLLLLLGGGYLVFRRVTASQSSRNPAMEELRMAYARGDLTEEEFEARRNKLERSE</sequence>
<evidence type="ECO:0000259" key="2">
    <source>
        <dbReference type="Pfam" id="PF09851"/>
    </source>
</evidence>
<dbReference type="Proteomes" id="UP000066737">
    <property type="component" value="Plasmid pSTJ003"/>
</dbReference>
<dbReference type="InterPro" id="IPR018649">
    <property type="entry name" value="SHOCT"/>
</dbReference>
<dbReference type="AlphaFoldDB" id="A0A0U5HZ65"/>
<organism evidence="3 4">
    <name type="scientific">Halobacterium hubeiense</name>
    <dbReference type="NCBI Taxonomy" id="1407499"/>
    <lineage>
        <taxon>Archaea</taxon>
        <taxon>Methanobacteriati</taxon>
        <taxon>Methanobacteriota</taxon>
        <taxon>Stenosarchaea group</taxon>
        <taxon>Halobacteria</taxon>
        <taxon>Halobacteriales</taxon>
        <taxon>Halobacteriaceae</taxon>
        <taxon>Halobacterium</taxon>
    </lineage>
</organism>
<evidence type="ECO:0000313" key="3">
    <source>
        <dbReference type="EMBL" id="CQH64870.1"/>
    </source>
</evidence>
<reference evidence="4" key="1">
    <citation type="journal article" date="2016" name="Environ. Microbiol.">
        <title>The complete genome of a viable archaeum isolated from 123-million-year-old rock salt.</title>
        <authorList>
            <person name="Jaakkola S.T."/>
            <person name="Pfeiffer F."/>
            <person name="Ravantti J.J."/>
            <person name="Guo Q."/>
            <person name="Liu Y."/>
            <person name="Chen X."/>
            <person name="Ma H."/>
            <person name="Yang C."/>
            <person name="Oksanen H.M."/>
            <person name="Bamford D.H."/>
        </authorList>
    </citation>
    <scope>NUCLEOTIDE SEQUENCE</scope>
    <source>
        <strain evidence="4">JI20-1</strain>
        <plasmid evidence="4">Plasmid pSTJ003</plasmid>
    </source>
</reference>
<geneLocation type="plasmid" evidence="4">
    <name>pSTJ003</name>
</geneLocation>
<dbReference type="EMBL" id="LN831305">
    <property type="protein sequence ID" value="CQH64870.1"/>
    <property type="molecule type" value="Genomic_DNA"/>
</dbReference>
<dbReference type="KEGG" id="hhb:Hhub_6014"/>